<dbReference type="CDD" id="cd01310">
    <property type="entry name" value="TatD_DNAse"/>
    <property type="match status" value="1"/>
</dbReference>
<keyword evidence="2" id="KW-0378">Hydrolase</keyword>
<keyword evidence="3" id="KW-1185">Reference proteome</keyword>
<sequence length="218" mass="24484">MGRYANLHTHRLTDSNVLEIVNQYPEAFEDGIPHYSIGIHPWRIEGADIDAQLDLMEARLSDPNCVAIGECGLDKRIDTPLERQIEVFESQWLLAEKYRKPVIIHCVAAYQEVIGIKKRLGISVPSIIHGFSKSGQVADSLLQHGFYISFGKYLLRNPELATVFASIPDDRFFLETDTVDEAIEKVYEVAAKAKGIGIAGLQEIVRGNFARVFPELFP</sequence>
<dbReference type="PIRSF" id="PIRSF005902">
    <property type="entry name" value="DNase_TatD"/>
    <property type="match status" value="1"/>
</dbReference>
<evidence type="ECO:0000256" key="1">
    <source>
        <dbReference type="PIRSR" id="PIRSR005902-1"/>
    </source>
</evidence>
<feature type="binding site" evidence="1">
    <location>
        <position position="129"/>
    </location>
    <ligand>
        <name>a divalent metal cation</name>
        <dbReference type="ChEBI" id="CHEBI:60240"/>
        <label>2</label>
    </ligand>
</feature>
<name>A0A2S0RHG8_9FLAO</name>
<feature type="binding site" evidence="1">
    <location>
        <position position="105"/>
    </location>
    <ligand>
        <name>a divalent metal cation</name>
        <dbReference type="ChEBI" id="CHEBI:60240"/>
        <label>2</label>
    </ligand>
</feature>
<keyword evidence="1" id="KW-0479">Metal-binding</keyword>
<dbReference type="KEGG" id="fmg:HYN48_11840"/>
<dbReference type="PANTHER" id="PTHR46124">
    <property type="entry name" value="D-AMINOACYL-TRNA DEACYLASE"/>
    <property type="match status" value="1"/>
</dbReference>
<dbReference type="InterPro" id="IPR032466">
    <property type="entry name" value="Metal_Hydrolase"/>
</dbReference>
<evidence type="ECO:0000313" key="3">
    <source>
        <dbReference type="Proteomes" id="UP000244193"/>
    </source>
</evidence>
<dbReference type="AlphaFoldDB" id="A0A2S0RHG8"/>
<dbReference type="RefSeq" id="WP_108371976.1">
    <property type="nucleotide sequence ID" value="NZ_CP028811.1"/>
</dbReference>
<proteinExistence type="predicted"/>
<dbReference type="OrthoDB" id="664222at2"/>
<dbReference type="Gene3D" id="3.20.20.140">
    <property type="entry name" value="Metal-dependent hydrolases"/>
    <property type="match status" value="1"/>
</dbReference>
<evidence type="ECO:0000313" key="2">
    <source>
        <dbReference type="EMBL" id="AWA30720.1"/>
    </source>
</evidence>
<feature type="binding site" evidence="1">
    <location>
        <position position="177"/>
    </location>
    <ligand>
        <name>a divalent metal cation</name>
        <dbReference type="ChEBI" id="CHEBI:60240"/>
        <label>1</label>
    </ligand>
</feature>
<dbReference type="GO" id="GO:0005829">
    <property type="term" value="C:cytosol"/>
    <property type="evidence" value="ECO:0007669"/>
    <property type="project" value="TreeGrafter"/>
</dbReference>
<dbReference type="SUPFAM" id="SSF51556">
    <property type="entry name" value="Metallo-dependent hydrolases"/>
    <property type="match status" value="1"/>
</dbReference>
<dbReference type="Pfam" id="PF01026">
    <property type="entry name" value="TatD_DNase"/>
    <property type="match status" value="1"/>
</dbReference>
<dbReference type="PANTHER" id="PTHR46124:SF3">
    <property type="entry name" value="HYDROLASE"/>
    <property type="match status" value="1"/>
</dbReference>
<gene>
    <name evidence="2" type="ORF">HYN48_11840</name>
</gene>
<dbReference type="Proteomes" id="UP000244193">
    <property type="component" value="Chromosome"/>
</dbReference>
<organism evidence="2 3">
    <name type="scientific">Flavobacterium magnum</name>
    <dbReference type="NCBI Taxonomy" id="2162713"/>
    <lineage>
        <taxon>Bacteria</taxon>
        <taxon>Pseudomonadati</taxon>
        <taxon>Bacteroidota</taxon>
        <taxon>Flavobacteriia</taxon>
        <taxon>Flavobacteriales</taxon>
        <taxon>Flavobacteriaceae</taxon>
        <taxon>Flavobacterium</taxon>
    </lineage>
</organism>
<dbReference type="InterPro" id="IPR001130">
    <property type="entry name" value="TatD-like"/>
</dbReference>
<dbReference type="GO" id="GO:0046872">
    <property type="term" value="F:metal ion binding"/>
    <property type="evidence" value="ECO:0007669"/>
    <property type="project" value="UniProtKB-KW"/>
</dbReference>
<accession>A0A2S0RHG8</accession>
<reference evidence="2 3" key="1">
    <citation type="submission" date="2018-04" db="EMBL/GenBank/DDBJ databases">
        <title>Genome sequencing of Flavobacterium sp. HYN0048.</title>
        <authorList>
            <person name="Yi H."/>
            <person name="Baek C."/>
        </authorList>
    </citation>
    <scope>NUCLEOTIDE SEQUENCE [LARGE SCALE GENOMIC DNA]</scope>
    <source>
        <strain evidence="2 3">HYN0048</strain>
    </source>
</reference>
<dbReference type="EMBL" id="CP028811">
    <property type="protein sequence ID" value="AWA30720.1"/>
    <property type="molecule type" value="Genomic_DNA"/>
</dbReference>
<protein>
    <submittedName>
        <fullName evidence="2">Hydrolase TatD</fullName>
    </submittedName>
</protein>
<feature type="binding site" evidence="1">
    <location>
        <position position="70"/>
    </location>
    <ligand>
        <name>a divalent metal cation</name>
        <dbReference type="ChEBI" id="CHEBI:60240"/>
        <label>1</label>
    </ligand>
</feature>
<dbReference type="GO" id="GO:0016788">
    <property type="term" value="F:hydrolase activity, acting on ester bonds"/>
    <property type="evidence" value="ECO:0007669"/>
    <property type="project" value="InterPro"/>
</dbReference>